<keyword evidence="4" id="KW-1185">Reference proteome</keyword>
<proteinExistence type="predicted"/>
<feature type="domain" description="UBX" evidence="2">
    <location>
        <begin position="477"/>
        <end position="553"/>
    </location>
</feature>
<gene>
    <name evidence="3" type="ORF">GOMPHAMPRED_001074</name>
</gene>
<dbReference type="CDD" id="cd14348">
    <property type="entry name" value="UBA_p47"/>
    <property type="match status" value="1"/>
</dbReference>
<dbReference type="Gene3D" id="1.10.8.10">
    <property type="entry name" value="DNA helicase RuvA subunit, C-terminal domain"/>
    <property type="match status" value="1"/>
</dbReference>
<feature type="compositionally biased region" description="Polar residues" evidence="1">
    <location>
        <begin position="452"/>
        <end position="466"/>
    </location>
</feature>
<dbReference type="InterPro" id="IPR001012">
    <property type="entry name" value="UBX_dom"/>
</dbReference>
<feature type="compositionally biased region" description="Acidic residues" evidence="1">
    <location>
        <begin position="66"/>
        <end position="78"/>
    </location>
</feature>
<dbReference type="CDD" id="cd01767">
    <property type="entry name" value="UBX"/>
    <property type="match status" value="1"/>
</dbReference>
<dbReference type="EMBL" id="CAJPDQ010000011">
    <property type="protein sequence ID" value="CAF9916675.1"/>
    <property type="molecule type" value="Genomic_DNA"/>
</dbReference>
<dbReference type="GO" id="GO:0005634">
    <property type="term" value="C:nucleus"/>
    <property type="evidence" value="ECO:0007669"/>
    <property type="project" value="TreeGrafter"/>
</dbReference>
<dbReference type="InterPro" id="IPR036249">
    <property type="entry name" value="Thioredoxin-like_sf"/>
</dbReference>
<dbReference type="Pfam" id="PF00789">
    <property type="entry name" value="UBX"/>
    <property type="match status" value="1"/>
</dbReference>
<protein>
    <recommendedName>
        <fullName evidence="2">UBX domain-containing protein</fullName>
    </recommendedName>
</protein>
<dbReference type="GO" id="GO:0043161">
    <property type="term" value="P:proteasome-mediated ubiquitin-dependent protein catabolic process"/>
    <property type="evidence" value="ECO:0007669"/>
    <property type="project" value="TreeGrafter"/>
</dbReference>
<dbReference type="InterPro" id="IPR009060">
    <property type="entry name" value="UBA-like_sf"/>
</dbReference>
<reference evidence="3" key="1">
    <citation type="submission" date="2021-03" db="EMBL/GenBank/DDBJ databases">
        <authorList>
            <person name="Tagirdzhanova G."/>
        </authorList>
    </citation>
    <scope>NUCLEOTIDE SEQUENCE</scope>
</reference>
<dbReference type="OrthoDB" id="270602at2759"/>
<dbReference type="PROSITE" id="PS50033">
    <property type="entry name" value="UBX"/>
    <property type="match status" value="1"/>
</dbReference>
<evidence type="ECO:0000259" key="2">
    <source>
        <dbReference type="PROSITE" id="PS50033"/>
    </source>
</evidence>
<evidence type="ECO:0000313" key="4">
    <source>
        <dbReference type="Proteomes" id="UP000664169"/>
    </source>
</evidence>
<dbReference type="SUPFAM" id="SSF46934">
    <property type="entry name" value="UBA-like"/>
    <property type="match status" value="1"/>
</dbReference>
<feature type="compositionally biased region" description="Polar residues" evidence="1">
    <location>
        <begin position="429"/>
        <end position="444"/>
    </location>
</feature>
<dbReference type="InterPro" id="IPR006577">
    <property type="entry name" value="UAS"/>
</dbReference>
<dbReference type="AlphaFoldDB" id="A0A8H3IDE6"/>
<dbReference type="InterPro" id="IPR003903">
    <property type="entry name" value="UIM_dom"/>
</dbReference>
<dbReference type="Pfam" id="PF13899">
    <property type="entry name" value="Thioredoxin_7"/>
    <property type="match status" value="1"/>
</dbReference>
<dbReference type="InterPro" id="IPR029071">
    <property type="entry name" value="Ubiquitin-like_domsf"/>
</dbReference>
<feature type="compositionally biased region" description="Low complexity" evidence="1">
    <location>
        <begin position="195"/>
        <end position="205"/>
    </location>
</feature>
<comment type="caution">
    <text evidence="3">The sequence shown here is derived from an EMBL/GenBank/DDBJ whole genome shotgun (WGS) entry which is preliminary data.</text>
</comment>
<dbReference type="Pfam" id="PF14555">
    <property type="entry name" value="UBA_4"/>
    <property type="match status" value="1"/>
</dbReference>
<feature type="region of interest" description="Disordered" evidence="1">
    <location>
        <begin position="157"/>
        <end position="211"/>
    </location>
</feature>
<dbReference type="PROSITE" id="PS50330">
    <property type="entry name" value="UIM"/>
    <property type="match status" value="1"/>
</dbReference>
<dbReference type="Proteomes" id="UP000664169">
    <property type="component" value="Unassembled WGS sequence"/>
</dbReference>
<dbReference type="Gene3D" id="3.10.20.90">
    <property type="entry name" value="Phosphatidylinositol 3-kinase Catalytic Subunit, Chain A, domain 1"/>
    <property type="match status" value="1"/>
</dbReference>
<dbReference type="GO" id="GO:0043130">
    <property type="term" value="F:ubiquitin binding"/>
    <property type="evidence" value="ECO:0007669"/>
    <property type="project" value="TreeGrafter"/>
</dbReference>
<organism evidence="3 4">
    <name type="scientific">Gomphillus americanus</name>
    <dbReference type="NCBI Taxonomy" id="1940652"/>
    <lineage>
        <taxon>Eukaryota</taxon>
        <taxon>Fungi</taxon>
        <taxon>Dikarya</taxon>
        <taxon>Ascomycota</taxon>
        <taxon>Pezizomycotina</taxon>
        <taxon>Lecanoromycetes</taxon>
        <taxon>OSLEUM clade</taxon>
        <taxon>Ostropomycetidae</taxon>
        <taxon>Ostropales</taxon>
        <taxon>Graphidaceae</taxon>
        <taxon>Gomphilloideae</taxon>
        <taxon>Gomphillus</taxon>
    </lineage>
</organism>
<dbReference type="SUPFAM" id="SSF52833">
    <property type="entry name" value="Thioredoxin-like"/>
    <property type="match status" value="1"/>
</dbReference>
<dbReference type="PANTHER" id="PTHR23322">
    <property type="entry name" value="FAS-ASSOCIATED PROTEIN"/>
    <property type="match status" value="1"/>
</dbReference>
<evidence type="ECO:0000313" key="3">
    <source>
        <dbReference type="EMBL" id="CAF9916675.1"/>
    </source>
</evidence>
<dbReference type="SMART" id="SM00594">
    <property type="entry name" value="UAS"/>
    <property type="match status" value="1"/>
</dbReference>
<sequence length="560" mass="62111">MDELVAQFVGITDSTEGKARQYLQIADNNLEQAIELFFTSGGTDLFDATPSTTNPPPTTRRQPEVIELDSDGDDEDDTESRRRTQAPVAGSSLESDEEMARRLQEEMYGGGNTGPGMDAEGYRAPIARTRETLVGPDSYDLDNPADLRAAMREQMFARQQAQTRRPLGPIGVFNQQEEDTSIWNDDSDGTRENSRGPSRGPSRRTTGGGSQVSNTYTLLAQMYRPPFDLISPLSWDDARSQGKEDSKWLLVNIQDPSIFDCQILNRDLWKHEGIRETIEENFIFIQYNKDDPRGAQYIQYYFPDHENGDSYPYIAIVDPRTGEQVKNWSGPPVPKASEFLMQLHEFLDRYSLSVTAKNPVAKRKAEKRKGVDTMTEEEQLEMAMQASLANQAGIDDSNNSGGNLGFPNITDDPDALTRSIGDLRETRSAPLSSASNGAGTSLHTPPTEHSDQAASSTIPSPFAGISSNRAHIEPTATEPGTTRIQFRHPTGRIVRRFALTDAVQRLYEWLKADPLEGKTGVQFELVAMGKNLIDSLDQTVEQAGLRNGTVMIEFVDEGDD</sequence>
<dbReference type="Gene3D" id="3.40.30.10">
    <property type="entry name" value="Glutaredoxin"/>
    <property type="match status" value="1"/>
</dbReference>
<dbReference type="PANTHER" id="PTHR23322:SF6">
    <property type="entry name" value="UBX DOMAIN-CONTAINING PROTEIN 7"/>
    <property type="match status" value="1"/>
</dbReference>
<feature type="region of interest" description="Disordered" evidence="1">
    <location>
        <begin position="392"/>
        <end position="466"/>
    </location>
</feature>
<accession>A0A8H3IDE6</accession>
<dbReference type="CDD" id="cd02958">
    <property type="entry name" value="UAS"/>
    <property type="match status" value="1"/>
</dbReference>
<name>A0A8H3IDE6_9LECA</name>
<dbReference type="InterPro" id="IPR050730">
    <property type="entry name" value="UBX_domain-protein"/>
</dbReference>
<evidence type="ECO:0000256" key="1">
    <source>
        <dbReference type="SAM" id="MobiDB-lite"/>
    </source>
</evidence>
<feature type="region of interest" description="Disordered" evidence="1">
    <location>
        <begin position="42"/>
        <end position="100"/>
    </location>
</feature>
<dbReference type="SUPFAM" id="SSF54236">
    <property type="entry name" value="Ubiquitin-like"/>
    <property type="match status" value="1"/>
</dbReference>